<reference evidence="3" key="1">
    <citation type="submission" date="2016-10" db="EMBL/GenBank/DDBJ databases">
        <authorList>
            <person name="Varghese N."/>
            <person name="Submissions S."/>
        </authorList>
    </citation>
    <scope>NUCLEOTIDE SEQUENCE [LARGE SCALE GENOMIC DNA]</scope>
    <source>
        <strain evidence="3">DSM 10146</strain>
    </source>
</reference>
<feature type="transmembrane region" description="Helical" evidence="1">
    <location>
        <begin position="17"/>
        <end position="36"/>
    </location>
</feature>
<protein>
    <recommendedName>
        <fullName evidence="4">DUF340 domain-containing protein</fullName>
    </recommendedName>
</protein>
<evidence type="ECO:0000256" key="1">
    <source>
        <dbReference type="SAM" id="Phobius"/>
    </source>
</evidence>
<keyword evidence="1" id="KW-0472">Membrane</keyword>
<evidence type="ECO:0008006" key="4">
    <source>
        <dbReference type="Google" id="ProtNLM"/>
    </source>
</evidence>
<organism evidence="2 3">
    <name type="scientific">Salipiger thiooxidans</name>
    <dbReference type="NCBI Taxonomy" id="282683"/>
    <lineage>
        <taxon>Bacteria</taxon>
        <taxon>Pseudomonadati</taxon>
        <taxon>Pseudomonadota</taxon>
        <taxon>Alphaproteobacteria</taxon>
        <taxon>Rhodobacterales</taxon>
        <taxon>Roseobacteraceae</taxon>
        <taxon>Salipiger</taxon>
    </lineage>
</organism>
<evidence type="ECO:0000313" key="2">
    <source>
        <dbReference type="EMBL" id="SDF41140.1"/>
    </source>
</evidence>
<dbReference type="AlphaFoldDB" id="A0A1G7KW56"/>
<gene>
    <name evidence="2" type="ORF">SAMN04488105_12017</name>
</gene>
<accession>A0A1G7KW56</accession>
<feature type="transmembrane region" description="Helical" evidence="1">
    <location>
        <begin position="104"/>
        <end position="122"/>
    </location>
</feature>
<proteinExistence type="predicted"/>
<feature type="transmembrane region" description="Helical" evidence="1">
    <location>
        <begin position="48"/>
        <end position="69"/>
    </location>
</feature>
<sequence length="159" mass="16649">MSDIQSQTLDPTEEAKLGLGAHAAALAVVCVIALVGNTVATENTVPQGLVGLIILWVMCMIGMLLTKFVPFKLPSVAWISAVGILATMPWTPGSAWILDKVSHVNFLTLATPCLAYAGIAIAKREIEIAKTSGWKIAVVAVLVMTGTYVGSAIVAQAFL</sequence>
<evidence type="ECO:0000313" key="3">
    <source>
        <dbReference type="Proteomes" id="UP000198994"/>
    </source>
</evidence>
<feature type="transmembrane region" description="Helical" evidence="1">
    <location>
        <begin position="134"/>
        <end position="158"/>
    </location>
</feature>
<dbReference type="EMBL" id="FNAV01000020">
    <property type="protein sequence ID" value="SDF41140.1"/>
    <property type="molecule type" value="Genomic_DNA"/>
</dbReference>
<keyword evidence="1" id="KW-0812">Transmembrane</keyword>
<dbReference type="RefSeq" id="WP_089963238.1">
    <property type="nucleotide sequence ID" value="NZ_FNAV01000020.1"/>
</dbReference>
<dbReference type="OrthoDB" id="6443879at2"/>
<feature type="transmembrane region" description="Helical" evidence="1">
    <location>
        <begin position="76"/>
        <end position="98"/>
    </location>
</feature>
<name>A0A1G7KW56_9RHOB</name>
<dbReference type="Proteomes" id="UP000198994">
    <property type="component" value="Unassembled WGS sequence"/>
</dbReference>
<keyword evidence="3" id="KW-1185">Reference proteome</keyword>
<dbReference type="STRING" id="282683.SAMN04488105_12017"/>
<keyword evidence="1" id="KW-1133">Transmembrane helix</keyword>